<dbReference type="InterPro" id="IPR001878">
    <property type="entry name" value="Znf_CCHC"/>
</dbReference>
<dbReference type="GO" id="GO:0008270">
    <property type="term" value="F:zinc ion binding"/>
    <property type="evidence" value="ECO:0007669"/>
    <property type="project" value="UniProtKB-KW"/>
</dbReference>
<keyword evidence="1" id="KW-0479">Metal-binding</keyword>
<reference evidence="6" key="2">
    <citation type="submission" date="2021-03" db="UniProtKB">
        <authorList>
            <consortium name="EnsemblPlants"/>
        </authorList>
    </citation>
    <scope>IDENTIFICATION</scope>
</reference>
<dbReference type="EnsemblPlants" id="evm.model.06.813">
    <property type="protein sequence ID" value="cds.evm.model.06.813"/>
    <property type="gene ID" value="evm.TU.06.813"/>
</dbReference>
<evidence type="ECO:0000256" key="1">
    <source>
        <dbReference type="PROSITE-ProRule" id="PRU00047"/>
    </source>
</evidence>
<evidence type="ECO:0008006" key="8">
    <source>
        <dbReference type="Google" id="ProtNLM"/>
    </source>
</evidence>
<dbReference type="PROSITE" id="PS50878">
    <property type="entry name" value="RT_POL"/>
    <property type="match status" value="1"/>
</dbReference>
<dbReference type="InterPro" id="IPR052343">
    <property type="entry name" value="Retrotransposon-Effector_Assoc"/>
</dbReference>
<feature type="compositionally biased region" description="Basic residues" evidence="3">
    <location>
        <begin position="303"/>
        <end position="320"/>
    </location>
</feature>
<dbReference type="Gene3D" id="3.30.420.10">
    <property type="entry name" value="Ribonuclease H-like superfamily/Ribonuclease H"/>
    <property type="match status" value="1"/>
</dbReference>
<organism evidence="6 7">
    <name type="scientific">Cannabis sativa</name>
    <name type="common">Hemp</name>
    <name type="synonym">Marijuana</name>
    <dbReference type="NCBI Taxonomy" id="3483"/>
    <lineage>
        <taxon>Eukaryota</taxon>
        <taxon>Viridiplantae</taxon>
        <taxon>Streptophyta</taxon>
        <taxon>Embryophyta</taxon>
        <taxon>Tracheophyta</taxon>
        <taxon>Spermatophyta</taxon>
        <taxon>Magnoliopsida</taxon>
        <taxon>eudicotyledons</taxon>
        <taxon>Gunneridae</taxon>
        <taxon>Pentapetalae</taxon>
        <taxon>rosids</taxon>
        <taxon>fabids</taxon>
        <taxon>Rosales</taxon>
        <taxon>Cannabaceae</taxon>
        <taxon>Cannabis</taxon>
    </lineage>
</organism>
<keyword evidence="1" id="KW-0863">Zinc-finger</keyword>
<protein>
    <recommendedName>
        <fullName evidence="8">Reverse transcriptase domain-containing protein</fullName>
    </recommendedName>
</protein>
<dbReference type="InterPro" id="IPR036691">
    <property type="entry name" value="Endo/exonu/phosph_ase_sf"/>
</dbReference>
<keyword evidence="2" id="KW-0175">Coiled coil</keyword>
<dbReference type="InterPro" id="IPR005135">
    <property type="entry name" value="Endo/exonuclease/phosphatase"/>
</dbReference>
<dbReference type="Pfam" id="PF13966">
    <property type="entry name" value="zf-RVT"/>
    <property type="match status" value="1"/>
</dbReference>
<dbReference type="PANTHER" id="PTHR46890">
    <property type="entry name" value="NON-LTR RETROLELEMENT REVERSE TRANSCRIPTASE-LIKE PROTEIN-RELATED"/>
    <property type="match status" value="1"/>
</dbReference>
<feature type="region of interest" description="Disordered" evidence="3">
    <location>
        <begin position="119"/>
        <end position="146"/>
    </location>
</feature>
<evidence type="ECO:0000313" key="7">
    <source>
        <dbReference type="Proteomes" id="UP000596661"/>
    </source>
</evidence>
<keyword evidence="7" id="KW-1185">Reference proteome</keyword>
<dbReference type="Gramene" id="evm.model.06.813">
    <property type="protein sequence ID" value="cds.evm.model.06.813"/>
    <property type="gene ID" value="evm.TU.06.813"/>
</dbReference>
<feature type="coiled-coil region" evidence="2">
    <location>
        <begin position="609"/>
        <end position="656"/>
    </location>
</feature>
<dbReference type="InterPro" id="IPR012337">
    <property type="entry name" value="RNaseH-like_sf"/>
</dbReference>
<proteinExistence type="predicted"/>
<evidence type="ECO:0000256" key="3">
    <source>
        <dbReference type="SAM" id="MobiDB-lite"/>
    </source>
</evidence>
<dbReference type="PROSITE" id="PS50158">
    <property type="entry name" value="ZF_CCHC"/>
    <property type="match status" value="1"/>
</dbReference>
<accession>A0A803Q029</accession>
<dbReference type="Gene3D" id="3.60.10.10">
    <property type="entry name" value="Endonuclease/exonuclease/phosphatase"/>
    <property type="match status" value="1"/>
</dbReference>
<dbReference type="InterPro" id="IPR000477">
    <property type="entry name" value="RT_dom"/>
</dbReference>
<dbReference type="CDD" id="cd01650">
    <property type="entry name" value="RT_nLTR_like"/>
    <property type="match status" value="1"/>
</dbReference>
<keyword evidence="1" id="KW-0862">Zinc</keyword>
<dbReference type="GO" id="GO:0004523">
    <property type="term" value="F:RNA-DNA hybrid ribonuclease activity"/>
    <property type="evidence" value="ECO:0007669"/>
    <property type="project" value="InterPro"/>
</dbReference>
<feature type="region of interest" description="Disordered" evidence="3">
    <location>
        <begin position="292"/>
        <end position="339"/>
    </location>
</feature>
<dbReference type="Pfam" id="PF00078">
    <property type="entry name" value="RVT_1"/>
    <property type="match status" value="1"/>
</dbReference>
<evidence type="ECO:0000259" key="4">
    <source>
        <dbReference type="PROSITE" id="PS50158"/>
    </source>
</evidence>
<reference evidence="6" key="1">
    <citation type="submission" date="2018-11" db="EMBL/GenBank/DDBJ databases">
        <authorList>
            <person name="Grassa J C."/>
        </authorList>
    </citation>
    <scope>NUCLEOTIDE SEQUENCE [LARGE SCALE GENOMIC DNA]</scope>
</reference>
<evidence type="ECO:0000313" key="6">
    <source>
        <dbReference type="EnsemblPlants" id="cds.evm.model.06.813"/>
    </source>
</evidence>
<dbReference type="GO" id="GO:0003676">
    <property type="term" value="F:nucleic acid binding"/>
    <property type="evidence" value="ECO:0007669"/>
    <property type="project" value="InterPro"/>
</dbReference>
<dbReference type="CDD" id="cd06222">
    <property type="entry name" value="RNase_H_like"/>
    <property type="match status" value="1"/>
</dbReference>
<name>A0A803Q029_CANSA</name>
<dbReference type="InterPro" id="IPR002156">
    <property type="entry name" value="RNaseH_domain"/>
</dbReference>
<dbReference type="SUPFAM" id="SSF53098">
    <property type="entry name" value="Ribonuclease H-like"/>
    <property type="match status" value="1"/>
</dbReference>
<evidence type="ECO:0000256" key="2">
    <source>
        <dbReference type="SAM" id="Coils"/>
    </source>
</evidence>
<dbReference type="SUPFAM" id="SSF56672">
    <property type="entry name" value="DNA/RNA polymerases"/>
    <property type="match status" value="1"/>
</dbReference>
<dbReference type="EMBL" id="UZAU01000581">
    <property type="status" value="NOT_ANNOTATED_CDS"/>
    <property type="molecule type" value="Genomic_DNA"/>
</dbReference>
<dbReference type="Pfam" id="PF03372">
    <property type="entry name" value="Exo_endo_phos"/>
    <property type="match status" value="1"/>
</dbReference>
<dbReference type="SUPFAM" id="SSF56219">
    <property type="entry name" value="DNase I-like"/>
    <property type="match status" value="1"/>
</dbReference>
<feature type="compositionally biased region" description="Polar residues" evidence="3">
    <location>
        <begin position="323"/>
        <end position="333"/>
    </location>
</feature>
<dbReference type="InterPro" id="IPR026960">
    <property type="entry name" value="RVT-Znf"/>
</dbReference>
<dbReference type="InterPro" id="IPR036397">
    <property type="entry name" value="RNaseH_sf"/>
</dbReference>
<dbReference type="InterPro" id="IPR043502">
    <property type="entry name" value="DNA/RNA_pol_sf"/>
</dbReference>
<dbReference type="Proteomes" id="UP000596661">
    <property type="component" value="Chromosome 6"/>
</dbReference>
<sequence length="1357" mass="155349">MTKAIFCFQAFGLPTPYLNPINTSRVAAKAGVYVGCDTVDRKLLIRRGFFKFQYFKLLKLCYNCGHLGHDKKSCFSSTVYVYPPEGKAVLAFGPWMKAKTAVYSYFNIRNQLNYFREESIGQRPRSQGNTLKPVDLKNKGKQPMTSIGSQNVLRTKLVVKTTKKAIRVPQEHPGSNSGKKLELVKRKTVVVADKQSAESISKEASPKALFMDRQELMGPVQVDKFEPSPTLFHDPLDVTDEIHPCPQPRKRKASLHLIPYIPRTSENTREFDQAIPDLPAIDVDKSTACFKMGSGASSSTTKKDKRRKKGSSTRTTRSKSKLTENFSLSGDTNRQPKHRERKYRPDCIFLIETKVDNDRMEGVARMLGYSGITSFSSYGIASGVCSMWKHVVKFQVLKVDSNVIEVPVWEARKDVIWRFFGVYGTPYDIEKENFWKKLEIRVLDCQGSWLVMGDLNAILSPEEKSGGNKASTRDFRWLSDFLQSTGGIDVGCRGGKFTWKNKRFKGGLIRERLDHAIGSYDWISLFPKACVTNLPIISSDHAPIILDSKGENSKGFKPFRFYEAWCKKRSCGTAVERVWKDNTQLGVTNCIRNLSRTRKDLQQWRKKDFRISEQNIKNLENRINWIQQQNISNDLCEEECRLQAKLAEEYSRLENQWRQKSREVWLKLVCYAVQEFFVTGEMNKFLNYTYICLIPNRELPDKVDHFRPISLCNFIYKIIAKILAHRLSPLMDGLITPLQSAFILGRWIAESSVLTQELVHKIKRKKGNGGQMALKLDMHKAYDRMEWALLLRVLIANGFNEKSCKLLMACVTSVSYSILLNGSRHKKFFPRRGLRQGDPLSPFLSLFCQEVLSKLILKGESNGDIHGVQIARTAPPISHLMFADDTILFLRANEKEATNISEILSTYERWSGGLGFRRFEDMNRALLSKLAWSLAQQEKKPWVNCLLLKYCRNQSFWTVQQKNGDSALSKNILDTRNVVAKGSCWLISYGRSVDLWNQPWIPWMQFGEFKDLMTTISTHFPSLNTVADISLGDKWNEDLVINVFGNDLGKRIFDIPRLPYSSQDSIVWKCNGNGNFSVKSAYHLDQEHRFNNRREIWRWIWNPGIYPRFAIMLWRVISDCIPTKDKLHFLLEKDCLLCDVEVESSVNIFKDCPLVRAIWFTGPYPCLSSQIPGNDMLNFLENLVKDLPKSTRIEALKVAGCIFSEVWFARNSNRTKGKLMDSNEILARVHHKFKEFSPNLQDTIGAAQSSTTFSGPTNQVFPNNYMITDASWSQNVAGLATLSINRSEAKWEVKTIKEKAISPMDAKIQAILMAITWAKDQGWEDITIFSDAQVVVNALNNSLCPPDWRSRGFPSWF</sequence>
<evidence type="ECO:0000259" key="5">
    <source>
        <dbReference type="PROSITE" id="PS50878"/>
    </source>
</evidence>
<dbReference type="Pfam" id="PF13456">
    <property type="entry name" value="RVT_3"/>
    <property type="match status" value="1"/>
</dbReference>
<dbReference type="PANTHER" id="PTHR46890:SF48">
    <property type="entry name" value="RNA-DIRECTED DNA POLYMERASE"/>
    <property type="match status" value="1"/>
</dbReference>
<dbReference type="InterPro" id="IPR044730">
    <property type="entry name" value="RNase_H-like_dom_plant"/>
</dbReference>
<feature type="domain" description="CCHC-type" evidence="4">
    <location>
        <begin position="61"/>
        <end position="74"/>
    </location>
</feature>
<feature type="domain" description="Reverse transcriptase" evidence="5">
    <location>
        <begin position="675"/>
        <end position="947"/>
    </location>
</feature>